<accession>A0A096BYT1</accession>
<proteinExistence type="predicted"/>
<dbReference type="Pfam" id="PF16256">
    <property type="entry name" value="DUF4911"/>
    <property type="match status" value="1"/>
</dbReference>
<sequence>MGLYRYMKLSVEEISSSIDDDAVYCRINIRDTNYVNRIIEGYEHLGVMTTLDASTGLTVIRTTKDTRSVVIQILKSLSLDRLEFVDFCDKRE</sequence>
<reference evidence="1 2" key="1">
    <citation type="submission" date="2014-07" db="EMBL/GenBank/DDBJ databases">
        <authorList>
            <person name="McCorrison J."/>
            <person name="Sanka R."/>
            <person name="Torralba M."/>
            <person name="Gillis M."/>
            <person name="Haft D.H."/>
            <person name="Methe B."/>
            <person name="Sutton G."/>
            <person name="Nelson K.E."/>
        </authorList>
    </citation>
    <scope>NUCLEOTIDE SEQUENCE [LARGE SCALE GENOMIC DNA]</scope>
    <source>
        <strain evidence="1 2">DNF00314</strain>
    </source>
</reference>
<evidence type="ECO:0008006" key="3">
    <source>
        <dbReference type="Google" id="ProtNLM"/>
    </source>
</evidence>
<dbReference type="AlphaFoldDB" id="A0A096BYT1"/>
<protein>
    <recommendedName>
        <fullName evidence="3">DUF4911 domain-containing protein</fullName>
    </recommendedName>
</protein>
<name>A0A096BYT1_9FIRM</name>
<comment type="caution">
    <text evidence="1">The sequence shown here is derived from an EMBL/GenBank/DDBJ whole genome shotgun (WGS) entry which is preliminary data.</text>
</comment>
<dbReference type="eggNOG" id="ENOG5033G1W">
    <property type="taxonomic scope" value="Bacteria"/>
</dbReference>
<dbReference type="Proteomes" id="UP000029628">
    <property type="component" value="Unassembled WGS sequence"/>
</dbReference>
<dbReference type="InterPro" id="IPR032587">
    <property type="entry name" value="DUF4911"/>
</dbReference>
<gene>
    <name evidence="1" type="ORF">HMPREF0872_02085</name>
</gene>
<dbReference type="EMBL" id="JRNT01000006">
    <property type="protein sequence ID" value="KGF47902.1"/>
    <property type="molecule type" value="Genomic_DNA"/>
</dbReference>
<evidence type="ECO:0000313" key="1">
    <source>
        <dbReference type="EMBL" id="KGF47902.1"/>
    </source>
</evidence>
<organism evidence="1 2">
    <name type="scientific">Veillonella montpellierensis DNF00314</name>
    <dbReference type="NCBI Taxonomy" id="1401067"/>
    <lineage>
        <taxon>Bacteria</taxon>
        <taxon>Bacillati</taxon>
        <taxon>Bacillota</taxon>
        <taxon>Negativicutes</taxon>
        <taxon>Veillonellales</taxon>
        <taxon>Veillonellaceae</taxon>
        <taxon>Veillonella</taxon>
    </lineage>
</organism>
<evidence type="ECO:0000313" key="2">
    <source>
        <dbReference type="Proteomes" id="UP000029628"/>
    </source>
</evidence>
<keyword evidence="2" id="KW-1185">Reference proteome</keyword>